<accession>A0A1T5PBS8</accession>
<evidence type="ECO:0000313" key="1">
    <source>
        <dbReference type="EMBL" id="SKD09828.1"/>
    </source>
</evidence>
<organism evidence="1 2">
    <name type="scientific">Chitinophaga ginsengisegetis</name>
    <dbReference type="NCBI Taxonomy" id="393003"/>
    <lineage>
        <taxon>Bacteria</taxon>
        <taxon>Pseudomonadati</taxon>
        <taxon>Bacteroidota</taxon>
        <taxon>Chitinophagia</taxon>
        <taxon>Chitinophagales</taxon>
        <taxon>Chitinophagaceae</taxon>
        <taxon>Chitinophaga</taxon>
    </lineage>
</organism>
<gene>
    <name evidence="1" type="ORF">SAMN05660461_5720</name>
</gene>
<dbReference type="EMBL" id="FUZZ01000005">
    <property type="protein sequence ID" value="SKD09828.1"/>
    <property type="molecule type" value="Genomic_DNA"/>
</dbReference>
<dbReference type="RefSeq" id="WP_079472968.1">
    <property type="nucleotide sequence ID" value="NZ_FUZZ01000005.1"/>
</dbReference>
<dbReference type="Proteomes" id="UP000190166">
    <property type="component" value="Unassembled WGS sequence"/>
</dbReference>
<dbReference type="STRING" id="393003.SAMN05660461_5720"/>
<protein>
    <submittedName>
        <fullName evidence="1">Uncharacterized protein</fullName>
    </submittedName>
</protein>
<dbReference type="AlphaFoldDB" id="A0A1T5PBS8"/>
<proteinExistence type="predicted"/>
<evidence type="ECO:0000313" key="2">
    <source>
        <dbReference type="Proteomes" id="UP000190166"/>
    </source>
</evidence>
<keyword evidence="2" id="KW-1185">Reference proteome</keyword>
<sequence length="60" mass="6416">MKKSGKKLSLGKIKVADLSKVNTENREAAQFIQSLACVPSIKITCLSQGAPVCSEDSCIF</sequence>
<name>A0A1T5PBS8_9BACT</name>
<reference evidence="1 2" key="1">
    <citation type="submission" date="2017-02" db="EMBL/GenBank/DDBJ databases">
        <authorList>
            <person name="Peterson S.W."/>
        </authorList>
    </citation>
    <scope>NUCLEOTIDE SEQUENCE [LARGE SCALE GENOMIC DNA]</scope>
    <source>
        <strain evidence="1 2">DSM 18108</strain>
    </source>
</reference>